<name>A0ABU8M6J5_9PSEU</name>
<dbReference type="Pfam" id="PF00501">
    <property type="entry name" value="AMP-binding"/>
    <property type="match status" value="1"/>
</dbReference>
<dbReference type="InterPro" id="IPR025110">
    <property type="entry name" value="AMP-bd_C"/>
</dbReference>
<dbReference type="InterPro" id="IPR045851">
    <property type="entry name" value="AMP-bd_C_sf"/>
</dbReference>
<organism evidence="4 5">
    <name type="scientific">Actinomycetospora flava</name>
    <dbReference type="NCBI Taxonomy" id="3129232"/>
    <lineage>
        <taxon>Bacteria</taxon>
        <taxon>Bacillati</taxon>
        <taxon>Actinomycetota</taxon>
        <taxon>Actinomycetes</taxon>
        <taxon>Pseudonocardiales</taxon>
        <taxon>Pseudonocardiaceae</taxon>
        <taxon>Actinomycetospora</taxon>
    </lineage>
</organism>
<dbReference type="Pfam" id="PF13193">
    <property type="entry name" value="AMP-binding_C"/>
    <property type="match status" value="1"/>
</dbReference>
<dbReference type="InterPro" id="IPR042099">
    <property type="entry name" value="ANL_N_sf"/>
</dbReference>
<feature type="region of interest" description="Disordered" evidence="1">
    <location>
        <begin position="119"/>
        <end position="164"/>
    </location>
</feature>
<comment type="caution">
    <text evidence="4">The sequence shown here is derived from an EMBL/GenBank/DDBJ whole genome shotgun (WGS) entry which is preliminary data.</text>
</comment>
<feature type="domain" description="AMP-dependent synthetase/ligase" evidence="2">
    <location>
        <begin position="18"/>
        <end position="361"/>
    </location>
</feature>
<dbReference type="Proteomes" id="UP001369736">
    <property type="component" value="Unassembled WGS sequence"/>
</dbReference>
<evidence type="ECO:0000256" key="1">
    <source>
        <dbReference type="SAM" id="MobiDB-lite"/>
    </source>
</evidence>
<sequence length="499" mass="53006">MVEAVEAVEAVESLGAAFTRMAREHPDRPAVTDDDSTWSRADLEAHANRWAHDLAARGVHPGDFVSIALPNVAEHYALTLAAWKLGAVPQPLSHKLSDAELAAVLDVVRPPVVAGLAPGTDTSVVPPGTTALPFGHRPGGPDTPPPPAPAPPAWKAPTSGGSTGRPKVIVAAEPGTVDIVASRAAVYRIEPDGTFLCTAPLFHNAPYLFSLLGLMLGNHVVLMGRFDAARALALAQEHAATWIYAVPTMMGRMLRVAGDGAQRNSTHRERLPDLPALRTLFHIGAPCPPAVKRAVIDWLGPDRVLEGYAGTEAQARTSITGREWLEHPGSVGRVTGGEIEARTLDGERRCAVGEVGELWLRPEPGRTTYRYIGAEARSRPGGWESLGDMGSFDADGYLHLADRAADMIVVGGQNVYPAEIEAAILEHPAVMSAVVVPAPDDDLGSVPHAVVQTGHDVTDADLDAHVAARLSPAKRPRAWRRSAGALRDDAGKVRRSSYR</sequence>
<keyword evidence="5" id="KW-1185">Reference proteome</keyword>
<evidence type="ECO:0000259" key="2">
    <source>
        <dbReference type="Pfam" id="PF00501"/>
    </source>
</evidence>
<dbReference type="RefSeq" id="WP_337703630.1">
    <property type="nucleotide sequence ID" value="NZ_JBBEGM010000005.1"/>
</dbReference>
<feature type="region of interest" description="Disordered" evidence="1">
    <location>
        <begin position="477"/>
        <end position="499"/>
    </location>
</feature>
<dbReference type="SUPFAM" id="SSF56801">
    <property type="entry name" value="Acetyl-CoA synthetase-like"/>
    <property type="match status" value="1"/>
</dbReference>
<accession>A0ABU8M6J5</accession>
<feature type="compositionally biased region" description="Pro residues" evidence="1">
    <location>
        <begin position="141"/>
        <end position="154"/>
    </location>
</feature>
<protein>
    <submittedName>
        <fullName evidence="4">AMP-binding protein</fullName>
    </submittedName>
</protein>
<dbReference type="PANTHER" id="PTHR43201">
    <property type="entry name" value="ACYL-COA SYNTHETASE"/>
    <property type="match status" value="1"/>
</dbReference>
<evidence type="ECO:0000313" key="5">
    <source>
        <dbReference type="Proteomes" id="UP001369736"/>
    </source>
</evidence>
<evidence type="ECO:0000259" key="3">
    <source>
        <dbReference type="Pfam" id="PF13193"/>
    </source>
</evidence>
<dbReference type="Gene3D" id="3.40.50.12780">
    <property type="entry name" value="N-terminal domain of ligase-like"/>
    <property type="match status" value="1"/>
</dbReference>
<dbReference type="PANTHER" id="PTHR43201:SF32">
    <property type="entry name" value="2-SUCCINYLBENZOATE--COA LIGASE, CHLOROPLASTIC_PEROXISOMAL"/>
    <property type="match status" value="1"/>
</dbReference>
<reference evidence="4 5" key="1">
    <citation type="submission" date="2024-03" db="EMBL/GenBank/DDBJ databases">
        <title>Actinomycetospora sp. OC33-EN07, a novel actinomycete isolated from wild orchid (Aerides multiflora).</title>
        <authorList>
            <person name="Suriyachadkun C."/>
        </authorList>
    </citation>
    <scope>NUCLEOTIDE SEQUENCE [LARGE SCALE GENOMIC DNA]</scope>
    <source>
        <strain evidence="4 5">OC33-EN07</strain>
    </source>
</reference>
<dbReference type="Gene3D" id="3.30.300.30">
    <property type="match status" value="1"/>
</dbReference>
<proteinExistence type="predicted"/>
<dbReference type="InterPro" id="IPR000873">
    <property type="entry name" value="AMP-dep_synth/lig_dom"/>
</dbReference>
<evidence type="ECO:0000313" key="4">
    <source>
        <dbReference type="EMBL" id="MEJ2862252.1"/>
    </source>
</evidence>
<gene>
    <name evidence="4" type="ORF">WCD58_13860</name>
</gene>
<dbReference type="EMBL" id="JBBEGM010000005">
    <property type="protein sequence ID" value="MEJ2862252.1"/>
    <property type="molecule type" value="Genomic_DNA"/>
</dbReference>
<feature type="domain" description="AMP-binding enzyme C-terminal" evidence="3">
    <location>
        <begin position="419"/>
        <end position="478"/>
    </location>
</feature>